<accession>A0ABV3DWX0</accession>
<gene>
    <name evidence="2" type="ORF">AB0C36_42945</name>
</gene>
<dbReference type="RefSeq" id="WP_358365198.1">
    <property type="nucleotide sequence ID" value="NZ_JBEZFP010000273.1"/>
</dbReference>
<sequence length="74" mass="7805">MMQIQVQGTWRLVLAGMVVTVGLGLMVVTYVSPAVGAVIGVGLSLLPMLFALLRRPRPRPKSASACGCTRPVDP</sequence>
<feature type="transmembrane region" description="Helical" evidence="1">
    <location>
        <begin position="37"/>
        <end position="53"/>
    </location>
</feature>
<keyword evidence="1" id="KW-0812">Transmembrane</keyword>
<reference evidence="2 3" key="1">
    <citation type="submission" date="2024-06" db="EMBL/GenBank/DDBJ databases">
        <title>The Natural Products Discovery Center: Release of the First 8490 Sequenced Strains for Exploring Actinobacteria Biosynthetic Diversity.</title>
        <authorList>
            <person name="Kalkreuter E."/>
            <person name="Kautsar S.A."/>
            <person name="Yang D."/>
            <person name="Bader C.D."/>
            <person name="Teijaro C.N."/>
            <person name="Fluegel L."/>
            <person name="Davis C.M."/>
            <person name="Simpson J.R."/>
            <person name="Lauterbach L."/>
            <person name="Steele A.D."/>
            <person name="Gui C."/>
            <person name="Meng S."/>
            <person name="Li G."/>
            <person name="Viehrig K."/>
            <person name="Ye F."/>
            <person name="Su P."/>
            <person name="Kiefer A.F."/>
            <person name="Nichols A."/>
            <person name="Cepeda A.J."/>
            <person name="Yan W."/>
            <person name="Fan B."/>
            <person name="Jiang Y."/>
            <person name="Adhikari A."/>
            <person name="Zheng C.-J."/>
            <person name="Schuster L."/>
            <person name="Cowan T.M."/>
            <person name="Smanski M.J."/>
            <person name="Chevrette M.G."/>
            <person name="De Carvalho L.P.S."/>
            <person name="Shen B."/>
        </authorList>
    </citation>
    <scope>NUCLEOTIDE SEQUENCE [LARGE SCALE GENOMIC DNA]</scope>
    <source>
        <strain evidence="2 3">NPDC048946</strain>
    </source>
</reference>
<dbReference type="EMBL" id="JBEZFP010000273">
    <property type="protein sequence ID" value="MEU8140226.1"/>
    <property type="molecule type" value="Genomic_DNA"/>
</dbReference>
<keyword evidence="1" id="KW-0472">Membrane</keyword>
<proteinExistence type="predicted"/>
<evidence type="ECO:0000313" key="3">
    <source>
        <dbReference type="Proteomes" id="UP001551482"/>
    </source>
</evidence>
<keyword evidence="1" id="KW-1133">Transmembrane helix</keyword>
<protein>
    <submittedName>
        <fullName evidence="2">Uncharacterized protein</fullName>
    </submittedName>
</protein>
<evidence type="ECO:0000313" key="2">
    <source>
        <dbReference type="EMBL" id="MEU8140226.1"/>
    </source>
</evidence>
<dbReference type="Proteomes" id="UP001551482">
    <property type="component" value="Unassembled WGS sequence"/>
</dbReference>
<evidence type="ECO:0000256" key="1">
    <source>
        <dbReference type="SAM" id="Phobius"/>
    </source>
</evidence>
<organism evidence="2 3">
    <name type="scientific">Streptodolium elevatio</name>
    <dbReference type="NCBI Taxonomy" id="3157996"/>
    <lineage>
        <taxon>Bacteria</taxon>
        <taxon>Bacillati</taxon>
        <taxon>Actinomycetota</taxon>
        <taxon>Actinomycetes</taxon>
        <taxon>Kitasatosporales</taxon>
        <taxon>Streptomycetaceae</taxon>
        <taxon>Streptodolium</taxon>
    </lineage>
</organism>
<comment type="caution">
    <text evidence="2">The sequence shown here is derived from an EMBL/GenBank/DDBJ whole genome shotgun (WGS) entry which is preliminary data.</text>
</comment>
<keyword evidence="3" id="KW-1185">Reference proteome</keyword>
<name>A0ABV3DWX0_9ACTN</name>
<feature type="transmembrane region" description="Helical" evidence="1">
    <location>
        <begin position="12"/>
        <end position="31"/>
    </location>
</feature>